<accession>A0A9D4C5Y4</accession>
<gene>
    <name evidence="1" type="ORF">DPMN_060437</name>
</gene>
<dbReference type="AlphaFoldDB" id="A0A9D4C5Y4"/>
<evidence type="ECO:0000313" key="2">
    <source>
        <dbReference type="Proteomes" id="UP000828390"/>
    </source>
</evidence>
<reference evidence="1" key="2">
    <citation type="submission" date="2020-11" db="EMBL/GenBank/DDBJ databases">
        <authorList>
            <person name="McCartney M.A."/>
            <person name="Auch B."/>
            <person name="Kono T."/>
            <person name="Mallez S."/>
            <person name="Becker A."/>
            <person name="Gohl D.M."/>
            <person name="Silverstein K.A.T."/>
            <person name="Koren S."/>
            <person name="Bechman K.B."/>
            <person name="Herman A."/>
            <person name="Abrahante J.E."/>
            <person name="Garbe J."/>
        </authorList>
    </citation>
    <scope>NUCLEOTIDE SEQUENCE</scope>
    <source>
        <strain evidence="1">Duluth1</strain>
        <tissue evidence="1">Whole animal</tissue>
    </source>
</reference>
<sequence>MGLVSDALRSCNRTTTRLRREPVIPGSFHRKAFSFAGPIITQRAEHRGWDQRSRCDPGAMILSKNIRLLSLIQRWQSCQSPAEMPRHSHVVLPRRFLSD</sequence>
<evidence type="ECO:0000313" key="1">
    <source>
        <dbReference type="EMBL" id="KAH3717643.1"/>
    </source>
</evidence>
<organism evidence="1 2">
    <name type="scientific">Dreissena polymorpha</name>
    <name type="common">Zebra mussel</name>
    <name type="synonym">Mytilus polymorpha</name>
    <dbReference type="NCBI Taxonomy" id="45954"/>
    <lineage>
        <taxon>Eukaryota</taxon>
        <taxon>Metazoa</taxon>
        <taxon>Spiralia</taxon>
        <taxon>Lophotrochozoa</taxon>
        <taxon>Mollusca</taxon>
        <taxon>Bivalvia</taxon>
        <taxon>Autobranchia</taxon>
        <taxon>Heteroconchia</taxon>
        <taxon>Euheterodonta</taxon>
        <taxon>Imparidentia</taxon>
        <taxon>Neoheterodontei</taxon>
        <taxon>Myida</taxon>
        <taxon>Dreissenoidea</taxon>
        <taxon>Dreissenidae</taxon>
        <taxon>Dreissena</taxon>
    </lineage>
</organism>
<comment type="caution">
    <text evidence="1">The sequence shown here is derived from an EMBL/GenBank/DDBJ whole genome shotgun (WGS) entry which is preliminary data.</text>
</comment>
<name>A0A9D4C5Y4_DREPO</name>
<keyword evidence="2" id="KW-1185">Reference proteome</keyword>
<dbReference type="EMBL" id="JAIWYP010000013">
    <property type="protein sequence ID" value="KAH3717643.1"/>
    <property type="molecule type" value="Genomic_DNA"/>
</dbReference>
<dbReference type="Proteomes" id="UP000828390">
    <property type="component" value="Unassembled WGS sequence"/>
</dbReference>
<protein>
    <submittedName>
        <fullName evidence="1">Uncharacterized protein</fullName>
    </submittedName>
</protein>
<reference evidence="1" key="1">
    <citation type="journal article" date="2019" name="bioRxiv">
        <title>The Genome of the Zebra Mussel, Dreissena polymorpha: A Resource for Invasive Species Research.</title>
        <authorList>
            <person name="McCartney M.A."/>
            <person name="Auch B."/>
            <person name="Kono T."/>
            <person name="Mallez S."/>
            <person name="Zhang Y."/>
            <person name="Obille A."/>
            <person name="Becker A."/>
            <person name="Abrahante J.E."/>
            <person name="Garbe J."/>
            <person name="Badalamenti J.P."/>
            <person name="Herman A."/>
            <person name="Mangelson H."/>
            <person name="Liachko I."/>
            <person name="Sullivan S."/>
            <person name="Sone E.D."/>
            <person name="Koren S."/>
            <person name="Silverstein K.A.T."/>
            <person name="Beckman K.B."/>
            <person name="Gohl D.M."/>
        </authorList>
    </citation>
    <scope>NUCLEOTIDE SEQUENCE</scope>
    <source>
        <strain evidence="1">Duluth1</strain>
        <tissue evidence="1">Whole animal</tissue>
    </source>
</reference>
<proteinExistence type="predicted"/>